<feature type="compositionally biased region" description="Low complexity" evidence="5">
    <location>
        <begin position="130"/>
        <end position="143"/>
    </location>
</feature>
<dbReference type="PANTHER" id="PTHR45670">
    <property type="entry name" value="E3 UBIQUITIN-PROTEIN LIGASE TRIP12"/>
    <property type="match status" value="1"/>
</dbReference>
<evidence type="ECO:0000259" key="6">
    <source>
        <dbReference type="Pfam" id="PF25579"/>
    </source>
</evidence>
<dbReference type="GO" id="GO:0043161">
    <property type="term" value="P:proteasome-mediated ubiquitin-dependent protein catabolic process"/>
    <property type="evidence" value="ECO:0007669"/>
    <property type="project" value="TreeGrafter"/>
</dbReference>
<dbReference type="EMBL" id="QZBU01000186">
    <property type="protein sequence ID" value="TIA70785.1"/>
    <property type="molecule type" value="Genomic_DNA"/>
</dbReference>
<dbReference type="InterPro" id="IPR045322">
    <property type="entry name" value="HECTD1/TRIP12-like"/>
</dbReference>
<feature type="compositionally biased region" description="Polar residues" evidence="5">
    <location>
        <begin position="75"/>
        <end position="91"/>
    </location>
</feature>
<dbReference type="InterPro" id="IPR036291">
    <property type="entry name" value="NAD(P)-bd_dom_sf"/>
</dbReference>
<feature type="compositionally biased region" description="Low complexity" evidence="5">
    <location>
        <begin position="7"/>
        <end position="41"/>
    </location>
</feature>
<gene>
    <name evidence="7" type="ORF">D6C83_01139</name>
</gene>
<evidence type="ECO:0000256" key="5">
    <source>
        <dbReference type="SAM" id="MobiDB-lite"/>
    </source>
</evidence>
<dbReference type="SUPFAM" id="SSF48371">
    <property type="entry name" value="ARM repeat"/>
    <property type="match status" value="1"/>
</dbReference>
<reference evidence="7 8" key="1">
    <citation type="submission" date="2018-10" db="EMBL/GenBank/DDBJ databases">
        <title>Fifty Aureobasidium pullulans genomes reveal a recombining polyextremotolerant generalist.</title>
        <authorList>
            <person name="Gostincar C."/>
            <person name="Turk M."/>
            <person name="Zajc J."/>
            <person name="Gunde-Cimerman N."/>
        </authorList>
    </citation>
    <scope>NUCLEOTIDE SEQUENCE [LARGE SCALE GENOMIC DNA]</scope>
    <source>
        <strain evidence="7 8">EXF-3380</strain>
    </source>
</reference>
<feature type="compositionally biased region" description="Acidic residues" evidence="5">
    <location>
        <begin position="756"/>
        <end position="794"/>
    </location>
</feature>
<dbReference type="SUPFAM" id="SSF51735">
    <property type="entry name" value="NAD(P)-binding Rossmann-fold domains"/>
    <property type="match status" value="1"/>
</dbReference>
<name>A0A4T0EA10_AURPU</name>
<dbReference type="EC" id="2.3.2.26" evidence="2"/>
<dbReference type="GO" id="GO:0016607">
    <property type="term" value="C:nuclear speck"/>
    <property type="evidence" value="ECO:0007669"/>
    <property type="project" value="TreeGrafter"/>
</dbReference>
<dbReference type="Gene3D" id="1.25.10.10">
    <property type="entry name" value="Leucine-rich Repeat Variant"/>
    <property type="match status" value="1"/>
</dbReference>
<feature type="region of interest" description="Disordered" evidence="5">
    <location>
        <begin position="722"/>
        <end position="809"/>
    </location>
</feature>
<feature type="compositionally biased region" description="Polar residues" evidence="5">
    <location>
        <begin position="101"/>
        <end position="112"/>
    </location>
</feature>
<feature type="region of interest" description="Disordered" evidence="5">
    <location>
        <begin position="1"/>
        <end position="223"/>
    </location>
</feature>
<sequence length="1166" mass="126415">MPPRVTRSAARLAASASPTIPTAADTTSNSSLPRPSSTTTSSRKRKQAQDDPPPPASPDTAPPRRSKRARLAEPTSASTQPSKRPKNMSSSSHDEDDLSRSAVNRSKLSPTSPDEHASTSKRKSTRRKSTNQAAQSAQSSSSRKPSKKSSHKKAQDASSSRVEPEPEPEPPRMPVDEEDDEDDQEDDDDDEGDEDEAAAAAAHGYSGDGDPDDDPFSGAFLGRGMPPGLSSTLRALTGMMSGMTTRLRGILENLRAKDDPSVQMIALTELSEILLVSNEDNLAGHFSPDSFVKELVDLMQPNDFTGEENPEMMLLACRCIANLMEALPQATASVVYGGAVPVLCQKLIEIQYIDVAEQALSTLEKISVEFPASIVREGGLSACLTYLEFFATSTQRSAVTTAANCCRNLAEDSFSTVRDVMPTLLIVLSSSDQRVVEQGSLCVSRIVERFRYQESKLEELVSADLLKAVLRLLLPGTTTMIGPNIHTQFLRVLSITARASPRLAVELLRMNVVDTLYQILTGVSPPASNDDVAMKIDKNIIMQALIRTPRDQIFETLNVVCEILPSVSPDNLMFINDLTDAGNTGPGNVSMGTRARRSPNDNRLELLQECQPEVRRFAVILFPTLMHAYTSTVNLSVRQKVLTAQLKMLSNFDIGVLEEALSGVAYASHLASILTQQEDPMLVTFALQVAELLLKRLESIYRPQFYREGVMAEVTKLAQRELAPAKSTETETENSSAPQVDAPSFSAELPVRPEQVDEDNEEPDEPDYPDEESVGDHDDDNEDQDDEDDDDSESESGARKLHTPPTASVQDVITSRARKFVEAYQNDGGLGEASRALTELKQLAEDLRQCYTSNNLAEGPALFKRLAKHFDGDTPETITSYELLTSDIVSTLLEIFKSSDSHTGRAARSAFLDAFMSQSGQTKVITGSAGIGYGVAEASLENGAHVVISSSNESRVQEAVAKLQKAYPSAAERVKGYAANMGDQASLESNVEELFKKVGSINHVVFTAGDSLAMMPLEEATMDKTIQAGMVRFFAPLMVAKHAAKVLDKSLASSITLTTGNVSEKPIPNWSVINGFATALQGTTRGLALDLKPIRVNLVSPGAVVTPLWDGIPAEHREQTFKSFESKMATGKMGQVEDVAEAFLYAMKDKNLTGSMISTNGGSMLM</sequence>
<dbReference type="GO" id="GO:0061630">
    <property type="term" value="F:ubiquitin protein ligase activity"/>
    <property type="evidence" value="ECO:0007669"/>
    <property type="project" value="UniProtKB-EC"/>
</dbReference>
<comment type="catalytic activity">
    <reaction evidence="1">
        <text>S-ubiquitinyl-[E2 ubiquitin-conjugating enzyme]-L-cysteine + [acceptor protein]-L-lysine = [E2 ubiquitin-conjugating enzyme]-L-cysteine + N(6)-ubiquitinyl-[acceptor protein]-L-lysine.</text>
        <dbReference type="EC" id="2.3.2.26"/>
    </reaction>
</comment>
<comment type="caution">
    <text evidence="7">The sequence shown here is derived from an EMBL/GenBank/DDBJ whole genome shotgun (WGS) entry which is preliminary data.</text>
</comment>
<dbReference type="InterPro" id="IPR057948">
    <property type="entry name" value="TPR_TRIP12_N"/>
</dbReference>
<evidence type="ECO:0000256" key="4">
    <source>
        <dbReference type="ARBA" id="ARBA00022857"/>
    </source>
</evidence>
<dbReference type="Pfam" id="PF23441">
    <property type="entry name" value="SDR"/>
    <property type="match status" value="1"/>
</dbReference>
<feature type="compositionally biased region" description="Pro residues" evidence="5">
    <location>
        <begin position="51"/>
        <end position="61"/>
    </location>
</feature>
<dbReference type="GO" id="GO:0000209">
    <property type="term" value="P:protein polyubiquitination"/>
    <property type="evidence" value="ECO:0007669"/>
    <property type="project" value="TreeGrafter"/>
</dbReference>
<dbReference type="AlphaFoldDB" id="A0A4T0EA10"/>
<evidence type="ECO:0000256" key="1">
    <source>
        <dbReference type="ARBA" id="ARBA00000885"/>
    </source>
</evidence>
<feature type="domain" description="E3 ubiquitin-protein ligase TRIP12-like TPR repeats" evidence="6">
    <location>
        <begin position="190"/>
        <end position="372"/>
    </location>
</feature>
<dbReference type="InterPro" id="IPR016024">
    <property type="entry name" value="ARM-type_fold"/>
</dbReference>
<evidence type="ECO:0000313" key="7">
    <source>
        <dbReference type="EMBL" id="TIA70785.1"/>
    </source>
</evidence>
<evidence type="ECO:0000256" key="2">
    <source>
        <dbReference type="ARBA" id="ARBA00012485"/>
    </source>
</evidence>
<proteinExistence type="predicted"/>
<keyword evidence="4" id="KW-0521">NADP</keyword>
<keyword evidence="3" id="KW-0808">Transferase</keyword>
<dbReference type="Proteomes" id="UP000304947">
    <property type="component" value="Unassembled WGS sequence"/>
</dbReference>
<dbReference type="InterPro" id="IPR002347">
    <property type="entry name" value="SDR_fam"/>
</dbReference>
<protein>
    <recommendedName>
        <fullName evidence="2">HECT-type E3 ubiquitin transferase</fullName>
        <ecNumber evidence="2">2.3.2.26</ecNumber>
    </recommendedName>
</protein>
<organism evidence="7 8">
    <name type="scientific">Aureobasidium pullulans</name>
    <name type="common">Black yeast</name>
    <name type="synonym">Pullularia pullulans</name>
    <dbReference type="NCBI Taxonomy" id="5580"/>
    <lineage>
        <taxon>Eukaryota</taxon>
        <taxon>Fungi</taxon>
        <taxon>Dikarya</taxon>
        <taxon>Ascomycota</taxon>
        <taxon>Pezizomycotina</taxon>
        <taxon>Dothideomycetes</taxon>
        <taxon>Dothideomycetidae</taxon>
        <taxon>Dothideales</taxon>
        <taxon>Saccotheciaceae</taxon>
        <taxon>Aureobasidium</taxon>
    </lineage>
</organism>
<feature type="compositionally biased region" description="Acidic residues" evidence="5">
    <location>
        <begin position="176"/>
        <end position="197"/>
    </location>
</feature>
<evidence type="ECO:0000313" key="8">
    <source>
        <dbReference type="Proteomes" id="UP000304947"/>
    </source>
</evidence>
<dbReference type="Gene3D" id="3.40.50.720">
    <property type="entry name" value="NAD(P)-binding Rossmann-like Domain"/>
    <property type="match status" value="1"/>
</dbReference>
<dbReference type="PANTHER" id="PTHR45670:SF1">
    <property type="entry name" value="E3 UBIQUITIN-PROTEIN LIGASE HECTD1"/>
    <property type="match status" value="1"/>
</dbReference>
<dbReference type="InterPro" id="IPR011989">
    <property type="entry name" value="ARM-like"/>
</dbReference>
<dbReference type="Pfam" id="PF25579">
    <property type="entry name" value="TPR_TRIP12_N"/>
    <property type="match status" value="1"/>
</dbReference>
<dbReference type="InterPro" id="IPR057571">
    <property type="entry name" value="SDR_PhqE-like"/>
</dbReference>
<dbReference type="CDD" id="cd05233">
    <property type="entry name" value="SDR_c"/>
    <property type="match status" value="1"/>
</dbReference>
<accession>A0A4T0EA10</accession>
<feature type="compositionally biased region" description="Basic residues" evidence="5">
    <location>
        <begin position="119"/>
        <end position="129"/>
    </location>
</feature>
<dbReference type="PRINTS" id="PR00081">
    <property type="entry name" value="GDHRDH"/>
</dbReference>
<evidence type="ECO:0000256" key="3">
    <source>
        <dbReference type="ARBA" id="ARBA00022679"/>
    </source>
</evidence>